<evidence type="ECO:0000313" key="3">
    <source>
        <dbReference type="EMBL" id="CAG8556515.1"/>
    </source>
</evidence>
<keyword evidence="2" id="KW-0732">Signal</keyword>
<accession>A0A9N9B8W1</accession>
<evidence type="ECO:0000256" key="1">
    <source>
        <dbReference type="RuleBase" id="RU363021"/>
    </source>
</evidence>
<reference evidence="3" key="1">
    <citation type="submission" date="2021-06" db="EMBL/GenBank/DDBJ databases">
        <authorList>
            <person name="Kallberg Y."/>
            <person name="Tangrot J."/>
            <person name="Rosling A."/>
        </authorList>
    </citation>
    <scope>NUCLEOTIDE SEQUENCE</scope>
    <source>
        <strain evidence="3">AZ414A</strain>
    </source>
</reference>
<name>A0A9N9B8W1_9GLOM</name>
<keyword evidence="1" id="KW-0472">Membrane</keyword>
<keyword evidence="4" id="KW-1185">Reference proteome</keyword>
<sequence length="252" mass="29205">MTGVAGILLGSAISFANIPLVFAQENKPKKLSIYDDPIPEIVLIESPTKLEQDIRKTRTKIMQTTNKLEYNLRDVINKWIEIEQKTERTIKDVIDPHERFMPEGLYIVVAGLAGTIAARNPSYYFIPQTSHNISSKIREYEDRSPKFMKVHKSITNVVDEQKADGIFLVRLKRSFIEVRHLEMSGGYGHHEIPRSTWDVYCKGPLGSMYMLEKIEDKIEFWQMYNSAQGILQWERKHKAIVPICYDRTITIM</sequence>
<feature type="chain" id="PRO_5040128014" description="MICOS complex subunit" evidence="2">
    <location>
        <begin position="24"/>
        <end position="252"/>
    </location>
</feature>
<protein>
    <recommendedName>
        <fullName evidence="1">MICOS complex subunit</fullName>
    </recommendedName>
</protein>
<dbReference type="EMBL" id="CAJVPK010000879">
    <property type="protein sequence ID" value="CAG8556515.1"/>
    <property type="molecule type" value="Genomic_DNA"/>
</dbReference>
<comment type="function">
    <text evidence="1">Component of the MICOS complex, a large protein complex of the mitochondrial inner membrane that plays crucial roles in the maintenance of crista junctions, inner membrane architecture, and formation of contact sites to the outer membrane.</text>
</comment>
<evidence type="ECO:0000256" key="2">
    <source>
        <dbReference type="SAM" id="SignalP"/>
    </source>
</evidence>
<organism evidence="3 4">
    <name type="scientific">Diversispora eburnea</name>
    <dbReference type="NCBI Taxonomy" id="1213867"/>
    <lineage>
        <taxon>Eukaryota</taxon>
        <taxon>Fungi</taxon>
        <taxon>Fungi incertae sedis</taxon>
        <taxon>Mucoromycota</taxon>
        <taxon>Glomeromycotina</taxon>
        <taxon>Glomeromycetes</taxon>
        <taxon>Diversisporales</taxon>
        <taxon>Diversisporaceae</taxon>
        <taxon>Diversispora</taxon>
    </lineage>
</organism>
<dbReference type="Pfam" id="PF09769">
    <property type="entry name" value="ApoO"/>
    <property type="match status" value="1"/>
</dbReference>
<comment type="subcellular location">
    <subcellularLocation>
        <location evidence="1">Mitochondrion inner membrane</location>
    </subcellularLocation>
</comment>
<dbReference type="GO" id="GO:0061617">
    <property type="term" value="C:MICOS complex"/>
    <property type="evidence" value="ECO:0007669"/>
    <property type="project" value="UniProtKB-UniRule"/>
</dbReference>
<dbReference type="InterPro" id="IPR019166">
    <property type="entry name" value="MIC26/MIC27"/>
</dbReference>
<keyword evidence="1" id="KW-0999">Mitochondrion inner membrane</keyword>
<dbReference type="AlphaFoldDB" id="A0A9N9B8W1"/>
<dbReference type="GO" id="GO:0042407">
    <property type="term" value="P:cristae formation"/>
    <property type="evidence" value="ECO:0007669"/>
    <property type="project" value="InterPro"/>
</dbReference>
<dbReference type="PANTHER" id="PTHR28268">
    <property type="entry name" value="MICOS SUBUNIT MIC26"/>
    <property type="match status" value="1"/>
</dbReference>
<dbReference type="PANTHER" id="PTHR28268:SF1">
    <property type="entry name" value="MICOS SUBUNIT MIC26"/>
    <property type="match status" value="1"/>
</dbReference>
<feature type="non-terminal residue" evidence="3">
    <location>
        <position position="1"/>
    </location>
</feature>
<evidence type="ECO:0000313" key="4">
    <source>
        <dbReference type="Proteomes" id="UP000789706"/>
    </source>
</evidence>
<proteinExistence type="predicted"/>
<comment type="caution">
    <text evidence="3">The sequence shown here is derived from an EMBL/GenBank/DDBJ whole genome shotgun (WGS) entry which is preliminary data.</text>
</comment>
<dbReference type="OrthoDB" id="2399148at2759"/>
<comment type="subunit">
    <text evidence="1">Component of the mitochondrial contact site and cristae organizing system (MICOS) complex.</text>
</comment>
<dbReference type="Proteomes" id="UP000789706">
    <property type="component" value="Unassembled WGS sequence"/>
</dbReference>
<gene>
    <name evidence="3" type="ORF">DEBURN_LOCUS7367</name>
</gene>
<dbReference type="GO" id="GO:0044284">
    <property type="term" value="C:mitochondrial crista junction"/>
    <property type="evidence" value="ECO:0007669"/>
    <property type="project" value="TreeGrafter"/>
</dbReference>
<feature type="signal peptide" evidence="2">
    <location>
        <begin position="1"/>
        <end position="23"/>
    </location>
</feature>
<keyword evidence="1" id="KW-0496">Mitochondrion</keyword>
<dbReference type="InterPro" id="IPR033181">
    <property type="entry name" value="Mic26_fungi"/>
</dbReference>